<dbReference type="PROSITE" id="PS00041">
    <property type="entry name" value="HTH_ARAC_FAMILY_1"/>
    <property type="match status" value="1"/>
</dbReference>
<dbReference type="EMBL" id="CP009110">
    <property type="protein sequence ID" value="AIJ26194.1"/>
    <property type="molecule type" value="Genomic_DNA"/>
</dbReference>
<dbReference type="STRING" id="1068978.AMETH_6102"/>
<evidence type="ECO:0000313" key="6">
    <source>
        <dbReference type="Proteomes" id="UP000062973"/>
    </source>
</evidence>
<evidence type="ECO:0000313" key="5">
    <source>
        <dbReference type="EMBL" id="AIJ26194.1"/>
    </source>
</evidence>
<proteinExistence type="predicted"/>
<dbReference type="eggNOG" id="COG4977">
    <property type="taxonomic scope" value="Bacteria"/>
</dbReference>
<dbReference type="AlphaFoldDB" id="A0A076MYF3"/>
<reference evidence="5 6" key="1">
    <citation type="submission" date="2014-07" db="EMBL/GenBank/DDBJ databases">
        <title>Whole Genome Sequence of the Amycolatopsis methanolica 239.</title>
        <authorList>
            <person name="Tang B."/>
        </authorList>
    </citation>
    <scope>NUCLEOTIDE SEQUENCE [LARGE SCALE GENOMIC DNA]</scope>
    <source>
        <strain evidence="5 6">239</strain>
    </source>
</reference>
<gene>
    <name evidence="5" type="ORF">AMETH_6102</name>
</gene>
<feature type="domain" description="HTH araC/xylS-type" evidence="4">
    <location>
        <begin position="208"/>
        <end position="306"/>
    </location>
</feature>
<accession>A0A076MYF3</accession>
<dbReference type="Gene3D" id="1.10.10.60">
    <property type="entry name" value="Homeodomain-like"/>
    <property type="match status" value="1"/>
</dbReference>
<evidence type="ECO:0000256" key="2">
    <source>
        <dbReference type="ARBA" id="ARBA00023125"/>
    </source>
</evidence>
<dbReference type="InterPro" id="IPR018060">
    <property type="entry name" value="HTH_AraC"/>
</dbReference>
<dbReference type="PANTHER" id="PTHR43436">
    <property type="entry name" value="ARAC-FAMILY TRANSCRIPTIONAL REGULATOR"/>
    <property type="match status" value="1"/>
</dbReference>
<name>A0A076MYF3_AMYME</name>
<dbReference type="KEGG" id="amq:AMETH_6102"/>
<keyword evidence="3" id="KW-0804">Transcription</keyword>
<dbReference type="Proteomes" id="UP000062973">
    <property type="component" value="Chromosome"/>
</dbReference>
<keyword evidence="6" id="KW-1185">Reference proteome</keyword>
<evidence type="ECO:0000256" key="1">
    <source>
        <dbReference type="ARBA" id="ARBA00023015"/>
    </source>
</evidence>
<dbReference type="GO" id="GO:0043565">
    <property type="term" value="F:sequence-specific DNA binding"/>
    <property type="evidence" value="ECO:0007669"/>
    <property type="project" value="InterPro"/>
</dbReference>
<dbReference type="OrthoDB" id="9799345at2"/>
<organism evidence="5 6">
    <name type="scientific">Amycolatopsis methanolica 239</name>
    <dbReference type="NCBI Taxonomy" id="1068978"/>
    <lineage>
        <taxon>Bacteria</taxon>
        <taxon>Bacillati</taxon>
        <taxon>Actinomycetota</taxon>
        <taxon>Actinomycetes</taxon>
        <taxon>Pseudonocardiales</taxon>
        <taxon>Pseudonocardiaceae</taxon>
        <taxon>Amycolatopsis</taxon>
        <taxon>Amycolatopsis methanolica group</taxon>
    </lineage>
</organism>
<dbReference type="SUPFAM" id="SSF46689">
    <property type="entry name" value="Homeodomain-like"/>
    <property type="match status" value="2"/>
</dbReference>
<dbReference type="PANTHER" id="PTHR43436:SF1">
    <property type="entry name" value="TRANSCRIPTIONAL REGULATORY PROTEIN"/>
    <property type="match status" value="1"/>
</dbReference>
<dbReference type="InterPro" id="IPR020449">
    <property type="entry name" value="Tscrpt_reg_AraC-type_HTH"/>
</dbReference>
<dbReference type="PATRIC" id="fig|1068978.7.peg.6556"/>
<dbReference type="Pfam" id="PF12833">
    <property type="entry name" value="HTH_18"/>
    <property type="match status" value="1"/>
</dbReference>
<keyword evidence="2" id="KW-0238">DNA-binding</keyword>
<dbReference type="RefSeq" id="WP_026153516.1">
    <property type="nucleotide sequence ID" value="NZ_AQUL01000001.1"/>
</dbReference>
<evidence type="ECO:0000256" key="3">
    <source>
        <dbReference type="ARBA" id="ARBA00023163"/>
    </source>
</evidence>
<dbReference type="InterPro" id="IPR009594">
    <property type="entry name" value="Tscrpt_reg_HTH_AraC_N"/>
</dbReference>
<dbReference type="Pfam" id="PF06719">
    <property type="entry name" value="AraC_N"/>
    <property type="match status" value="1"/>
</dbReference>
<dbReference type="InterPro" id="IPR009057">
    <property type="entry name" value="Homeodomain-like_sf"/>
</dbReference>
<keyword evidence="1" id="KW-0805">Transcription regulation</keyword>
<protein>
    <submittedName>
        <fullName evidence="5">AraC family transcriptional regulator</fullName>
    </submittedName>
</protein>
<dbReference type="GO" id="GO:0003700">
    <property type="term" value="F:DNA-binding transcription factor activity"/>
    <property type="evidence" value="ECO:0007669"/>
    <property type="project" value="InterPro"/>
</dbReference>
<dbReference type="InterPro" id="IPR018062">
    <property type="entry name" value="HTH_AraC-typ_CS"/>
</dbReference>
<sequence>MHKEVRALEERMTSGDLIAALLERAPELGANTGLWPGLTIYRFAEPAAPTWEEVQSLSLCVVAQGRKCVTVDGVPYRYDPLNYLVLNSHLHFQAEIVEASAAKPFLSFVLQIDPAVVRKVSVEMVERRSAALTEPSPGAESAPAFVSALDCGLMGAVLRFLRALDSGSDRRILAPAYLQEMVYRVLQADQYSRLLQIAADQQFHDPVTRAISYARDHLAEPLSVADMAEHVSLSPSAFTALFRESTGKSPYQFVKEMRLNRARELLVSGGGTVASISRAVGYPSASHFINEFRRRFGLSPRAYCDFATLSNGLDARQAAGSSG</sequence>
<dbReference type="PROSITE" id="PS01124">
    <property type="entry name" value="HTH_ARAC_FAMILY_2"/>
    <property type="match status" value="1"/>
</dbReference>
<evidence type="ECO:0000259" key="4">
    <source>
        <dbReference type="PROSITE" id="PS01124"/>
    </source>
</evidence>
<dbReference type="HOGENOM" id="CLU_000445_100_0_11"/>
<dbReference type="SMART" id="SM00342">
    <property type="entry name" value="HTH_ARAC"/>
    <property type="match status" value="1"/>
</dbReference>
<dbReference type="PRINTS" id="PR00032">
    <property type="entry name" value="HTHARAC"/>
</dbReference>